<comment type="catalytic activity">
    <reaction evidence="11">
        <text>a hydroperoxide + [thioredoxin]-dithiol = an alcohol + [thioredoxin]-disulfide + H2O</text>
        <dbReference type="Rhea" id="RHEA:62620"/>
        <dbReference type="Rhea" id="RHEA-COMP:10698"/>
        <dbReference type="Rhea" id="RHEA-COMP:10700"/>
        <dbReference type="ChEBI" id="CHEBI:15377"/>
        <dbReference type="ChEBI" id="CHEBI:29950"/>
        <dbReference type="ChEBI" id="CHEBI:30879"/>
        <dbReference type="ChEBI" id="CHEBI:35924"/>
        <dbReference type="ChEBI" id="CHEBI:50058"/>
        <dbReference type="EC" id="1.11.1.24"/>
    </reaction>
</comment>
<keyword evidence="15" id="KW-1185">Reference proteome</keyword>
<dbReference type="CDD" id="cd03017">
    <property type="entry name" value="PRX_BCP"/>
    <property type="match status" value="1"/>
</dbReference>
<keyword evidence="7" id="KW-0676">Redox-active center</keyword>
<dbReference type="STRING" id="564608.C1N0D1"/>
<dbReference type="OMA" id="PKKFMGK"/>
<keyword evidence="12" id="KW-0732">Signal</keyword>
<evidence type="ECO:0000256" key="6">
    <source>
        <dbReference type="ARBA" id="ARBA00023157"/>
    </source>
</evidence>
<evidence type="ECO:0000256" key="12">
    <source>
        <dbReference type="SAM" id="SignalP"/>
    </source>
</evidence>
<dbReference type="AlphaFoldDB" id="C1N0D1"/>
<dbReference type="PANTHER" id="PTHR42801:SF4">
    <property type="entry name" value="AHPC_TSA FAMILY PROTEIN"/>
    <property type="match status" value="1"/>
</dbReference>
<dbReference type="InterPro" id="IPR000866">
    <property type="entry name" value="AhpC/TSA"/>
</dbReference>
<feature type="signal peptide" evidence="12">
    <location>
        <begin position="1"/>
        <end position="28"/>
    </location>
</feature>
<keyword evidence="6" id="KW-1015">Disulfide bond</keyword>
<dbReference type="EMBL" id="GG663744">
    <property type="protein sequence ID" value="EEH54243.1"/>
    <property type="molecule type" value="Genomic_DNA"/>
</dbReference>
<dbReference type="Pfam" id="PF00578">
    <property type="entry name" value="AhpC-TSA"/>
    <property type="match status" value="1"/>
</dbReference>
<dbReference type="PANTHER" id="PTHR42801">
    <property type="entry name" value="THIOREDOXIN-DEPENDENT PEROXIDE REDUCTASE"/>
    <property type="match status" value="1"/>
</dbReference>
<keyword evidence="3" id="KW-0575">Peroxidase</keyword>
<evidence type="ECO:0000256" key="11">
    <source>
        <dbReference type="ARBA" id="ARBA00049091"/>
    </source>
</evidence>
<dbReference type="GO" id="GO:0008379">
    <property type="term" value="F:thioredoxin peroxidase activity"/>
    <property type="evidence" value="ECO:0007669"/>
    <property type="project" value="TreeGrafter"/>
</dbReference>
<gene>
    <name evidence="14" type="ORF">MICPUCDRAFT_20403</name>
</gene>
<keyword evidence="4" id="KW-0049">Antioxidant</keyword>
<dbReference type="OrthoDB" id="338622at2759"/>
<protein>
    <recommendedName>
        <fullName evidence="2">thioredoxin-dependent peroxiredoxin</fullName>
        <ecNumber evidence="2">1.11.1.24</ecNumber>
    </recommendedName>
    <alternativeName>
        <fullName evidence="8">Thioredoxin peroxidase</fullName>
    </alternativeName>
    <alternativeName>
        <fullName evidence="10">Thioredoxin-dependent peroxiredoxin Q</fullName>
    </alternativeName>
</protein>
<organism evidence="15">
    <name type="scientific">Micromonas pusilla (strain CCMP1545)</name>
    <name type="common">Picoplanktonic green alga</name>
    <dbReference type="NCBI Taxonomy" id="564608"/>
    <lineage>
        <taxon>Eukaryota</taxon>
        <taxon>Viridiplantae</taxon>
        <taxon>Chlorophyta</taxon>
        <taxon>Mamiellophyceae</taxon>
        <taxon>Mamiellales</taxon>
        <taxon>Mamiellaceae</taxon>
        <taxon>Micromonas</taxon>
    </lineage>
</organism>
<dbReference type="InterPro" id="IPR050924">
    <property type="entry name" value="Peroxiredoxin_BCP/PrxQ"/>
</dbReference>
<evidence type="ECO:0000256" key="8">
    <source>
        <dbReference type="ARBA" id="ARBA00032824"/>
    </source>
</evidence>
<feature type="domain" description="Thioredoxin" evidence="13">
    <location>
        <begin position="30"/>
        <end position="187"/>
    </location>
</feature>
<dbReference type="InterPro" id="IPR036249">
    <property type="entry name" value="Thioredoxin-like_sf"/>
</dbReference>
<feature type="chain" id="PRO_5002912292" description="thioredoxin-dependent peroxiredoxin" evidence="12">
    <location>
        <begin position="29"/>
        <end position="187"/>
    </location>
</feature>
<feature type="non-terminal residue" evidence="14">
    <location>
        <position position="1"/>
    </location>
</feature>
<dbReference type="EC" id="1.11.1.24" evidence="2"/>
<sequence>SRRGALLSAVAVSSAIATFFSSPPDAYALGDVGSAAPKFTLPATGGGTVALEDVLKANKYTVLYFYNQDFSQGCSIEAERFNQALPDFAKKGAEVVGVSMDNMEKHEEFCTAKGLGFKLLSDGDGSVSASYGADLKIPILGKFSDRQTFLIDASGTIKGHWLERDGSMGNVKTPAHTQQILEAIDKL</sequence>
<dbReference type="GO" id="GO:0045454">
    <property type="term" value="P:cell redox homeostasis"/>
    <property type="evidence" value="ECO:0007669"/>
    <property type="project" value="TreeGrafter"/>
</dbReference>
<evidence type="ECO:0000259" key="13">
    <source>
        <dbReference type="PROSITE" id="PS51352"/>
    </source>
</evidence>
<evidence type="ECO:0000256" key="2">
    <source>
        <dbReference type="ARBA" id="ARBA00013017"/>
    </source>
</evidence>
<dbReference type="GO" id="GO:0009543">
    <property type="term" value="C:chloroplast thylakoid lumen"/>
    <property type="evidence" value="ECO:0007669"/>
    <property type="project" value="UniProtKB-SubCell"/>
</dbReference>
<dbReference type="SUPFAM" id="SSF52833">
    <property type="entry name" value="Thioredoxin-like"/>
    <property type="match status" value="1"/>
</dbReference>
<dbReference type="GeneID" id="9686814"/>
<evidence type="ECO:0000256" key="1">
    <source>
        <dbReference type="ARBA" id="ARBA00004456"/>
    </source>
</evidence>
<reference evidence="14 15" key="1">
    <citation type="journal article" date="2009" name="Science">
        <title>Green evolution and dynamic adaptations revealed by genomes of the marine picoeukaryotes Micromonas.</title>
        <authorList>
            <person name="Worden A.Z."/>
            <person name="Lee J.H."/>
            <person name="Mock T."/>
            <person name="Rouze P."/>
            <person name="Simmons M.P."/>
            <person name="Aerts A.L."/>
            <person name="Allen A.E."/>
            <person name="Cuvelier M.L."/>
            <person name="Derelle E."/>
            <person name="Everett M.V."/>
            <person name="Foulon E."/>
            <person name="Grimwood J."/>
            <person name="Gundlach H."/>
            <person name="Henrissat B."/>
            <person name="Napoli C."/>
            <person name="McDonald S.M."/>
            <person name="Parker M.S."/>
            <person name="Rombauts S."/>
            <person name="Salamov A."/>
            <person name="Von Dassow P."/>
            <person name="Badger J.H."/>
            <person name="Coutinho P.M."/>
            <person name="Demir E."/>
            <person name="Dubchak I."/>
            <person name="Gentemann C."/>
            <person name="Eikrem W."/>
            <person name="Gready J.E."/>
            <person name="John U."/>
            <person name="Lanier W."/>
            <person name="Lindquist E.A."/>
            <person name="Lucas S."/>
            <person name="Mayer K.F."/>
            <person name="Moreau H."/>
            <person name="Not F."/>
            <person name="Otillar R."/>
            <person name="Panaud O."/>
            <person name="Pangilinan J."/>
            <person name="Paulsen I."/>
            <person name="Piegu B."/>
            <person name="Poliakov A."/>
            <person name="Robbens S."/>
            <person name="Schmutz J."/>
            <person name="Toulza E."/>
            <person name="Wyss T."/>
            <person name="Zelensky A."/>
            <person name="Zhou K."/>
            <person name="Armbrust E.V."/>
            <person name="Bhattacharya D."/>
            <person name="Goodenough U.W."/>
            <person name="Van de Peer Y."/>
            <person name="Grigoriev I.V."/>
        </authorList>
    </citation>
    <scope>NUCLEOTIDE SEQUENCE [LARGE SCALE GENOMIC DNA]</scope>
    <source>
        <strain evidence="14 15">CCMP1545</strain>
    </source>
</reference>
<evidence type="ECO:0000313" key="14">
    <source>
        <dbReference type="EMBL" id="EEH54243.1"/>
    </source>
</evidence>
<dbReference type="RefSeq" id="XP_003061613.1">
    <property type="nucleotide sequence ID" value="XM_003061567.1"/>
</dbReference>
<dbReference type="eggNOG" id="KOG0855">
    <property type="taxonomic scope" value="Eukaryota"/>
</dbReference>
<dbReference type="Gene3D" id="3.40.30.10">
    <property type="entry name" value="Glutaredoxin"/>
    <property type="match status" value="1"/>
</dbReference>
<evidence type="ECO:0000313" key="15">
    <source>
        <dbReference type="Proteomes" id="UP000001876"/>
    </source>
</evidence>
<evidence type="ECO:0000256" key="5">
    <source>
        <dbReference type="ARBA" id="ARBA00023002"/>
    </source>
</evidence>
<evidence type="ECO:0000256" key="3">
    <source>
        <dbReference type="ARBA" id="ARBA00022559"/>
    </source>
</evidence>
<accession>C1N0D1</accession>
<evidence type="ECO:0000256" key="4">
    <source>
        <dbReference type="ARBA" id="ARBA00022862"/>
    </source>
</evidence>
<comment type="subcellular location">
    <subcellularLocation>
        <location evidence="1">Plastid</location>
        <location evidence="1">Chloroplast thylakoid lumen</location>
    </subcellularLocation>
</comment>
<dbReference type="InterPro" id="IPR013766">
    <property type="entry name" value="Thioredoxin_domain"/>
</dbReference>
<evidence type="ECO:0000256" key="7">
    <source>
        <dbReference type="ARBA" id="ARBA00023284"/>
    </source>
</evidence>
<keyword evidence="5" id="KW-0560">Oxidoreductase</keyword>
<dbReference type="PROSITE" id="PS51352">
    <property type="entry name" value="THIOREDOXIN_2"/>
    <property type="match status" value="1"/>
</dbReference>
<evidence type="ECO:0000256" key="9">
    <source>
        <dbReference type="ARBA" id="ARBA00038489"/>
    </source>
</evidence>
<name>C1N0D1_MICPC</name>
<evidence type="ECO:0000256" key="10">
    <source>
        <dbReference type="ARBA" id="ARBA00042163"/>
    </source>
</evidence>
<dbReference type="GO" id="GO:0034599">
    <property type="term" value="P:cellular response to oxidative stress"/>
    <property type="evidence" value="ECO:0007669"/>
    <property type="project" value="TreeGrafter"/>
</dbReference>
<dbReference type="Proteomes" id="UP000001876">
    <property type="component" value="Unassembled WGS sequence"/>
</dbReference>
<comment type="similarity">
    <text evidence="9">Belongs to the peroxiredoxin family. BCP/PrxQ subfamily.</text>
</comment>
<proteinExistence type="inferred from homology"/>
<dbReference type="KEGG" id="mpp:MICPUCDRAFT_20403"/>